<dbReference type="PANTHER" id="PTHR45036:SF1">
    <property type="entry name" value="METHYLTRANSFERASE LIKE 7A"/>
    <property type="match status" value="1"/>
</dbReference>
<dbReference type="RefSeq" id="WP_168101822.1">
    <property type="nucleotide sequence ID" value="NZ_JAATEN010000007.1"/>
</dbReference>
<organism evidence="3 4">
    <name type="scientific">Streptomyces zingiberis</name>
    <dbReference type="NCBI Taxonomy" id="2053010"/>
    <lineage>
        <taxon>Bacteria</taxon>
        <taxon>Bacillati</taxon>
        <taxon>Actinomycetota</taxon>
        <taxon>Actinomycetes</taxon>
        <taxon>Kitasatosporales</taxon>
        <taxon>Streptomycetaceae</taxon>
        <taxon>Streptomyces</taxon>
    </lineage>
</organism>
<evidence type="ECO:0000313" key="3">
    <source>
        <dbReference type="EMBL" id="NJQ01229.1"/>
    </source>
</evidence>
<dbReference type="Pfam" id="PF08241">
    <property type="entry name" value="Methyltransf_11"/>
    <property type="match status" value="1"/>
</dbReference>
<proteinExistence type="predicted"/>
<accession>A0ABX1BU33</accession>
<evidence type="ECO:0000259" key="2">
    <source>
        <dbReference type="Pfam" id="PF08241"/>
    </source>
</evidence>
<evidence type="ECO:0000256" key="1">
    <source>
        <dbReference type="SAM" id="MobiDB-lite"/>
    </source>
</evidence>
<keyword evidence="3" id="KW-0489">Methyltransferase</keyword>
<dbReference type="Proteomes" id="UP000695264">
    <property type="component" value="Unassembled WGS sequence"/>
</dbReference>
<evidence type="ECO:0000313" key="4">
    <source>
        <dbReference type="Proteomes" id="UP000695264"/>
    </source>
</evidence>
<dbReference type="Gene3D" id="3.40.50.150">
    <property type="entry name" value="Vaccinia Virus protein VP39"/>
    <property type="match status" value="1"/>
</dbReference>
<dbReference type="PANTHER" id="PTHR45036">
    <property type="entry name" value="METHYLTRANSFERASE LIKE 7B"/>
    <property type="match status" value="1"/>
</dbReference>
<dbReference type="SUPFAM" id="SSF53335">
    <property type="entry name" value="S-adenosyl-L-methionine-dependent methyltransferases"/>
    <property type="match status" value="1"/>
</dbReference>
<protein>
    <submittedName>
        <fullName evidence="3">Class I SAM-dependent methyltransferase</fullName>
    </submittedName>
</protein>
<keyword evidence="4" id="KW-1185">Reference proteome</keyword>
<feature type="compositionally biased region" description="Pro residues" evidence="1">
    <location>
        <begin position="211"/>
        <end position="226"/>
    </location>
</feature>
<feature type="region of interest" description="Disordered" evidence="1">
    <location>
        <begin position="204"/>
        <end position="232"/>
    </location>
</feature>
<dbReference type="InterPro" id="IPR052356">
    <property type="entry name" value="Thiol_S-MT"/>
</dbReference>
<reference evidence="3 4" key="1">
    <citation type="submission" date="2020-03" db="EMBL/GenBank/DDBJ databases">
        <title>WGS of actinomycetes isolated from Thailand.</title>
        <authorList>
            <person name="Thawai C."/>
        </authorList>
    </citation>
    <scope>NUCLEOTIDE SEQUENCE [LARGE SCALE GENOMIC DNA]</scope>
    <source>
        <strain evidence="3 4">PLAI 1-29</strain>
    </source>
</reference>
<gene>
    <name evidence="3" type="ORF">HCK00_11965</name>
</gene>
<name>A0ABX1BU33_9ACTN</name>
<dbReference type="GO" id="GO:0008168">
    <property type="term" value="F:methyltransferase activity"/>
    <property type="evidence" value="ECO:0007669"/>
    <property type="project" value="UniProtKB-KW"/>
</dbReference>
<dbReference type="InterPro" id="IPR013216">
    <property type="entry name" value="Methyltransf_11"/>
</dbReference>
<dbReference type="InterPro" id="IPR029063">
    <property type="entry name" value="SAM-dependent_MTases_sf"/>
</dbReference>
<feature type="domain" description="Methyltransferase type 11" evidence="2">
    <location>
        <begin position="44"/>
        <end position="138"/>
    </location>
</feature>
<comment type="caution">
    <text evidence="3">The sequence shown here is derived from an EMBL/GenBank/DDBJ whole genome shotgun (WGS) entry which is preliminary data.</text>
</comment>
<dbReference type="CDD" id="cd02440">
    <property type="entry name" value="AdoMet_MTases"/>
    <property type="match status" value="1"/>
</dbReference>
<dbReference type="GO" id="GO:0032259">
    <property type="term" value="P:methylation"/>
    <property type="evidence" value="ECO:0007669"/>
    <property type="project" value="UniProtKB-KW"/>
</dbReference>
<sequence length="232" mass="24157">MARSAPRRPLFARYYAHVAGPALEKAGAARHRRSLLEGLTGRVVEIGAGHGLNFPHYPPGVAHLLAVEPEPRLRALAADAARAAPVPVEVAGARGERLPADGASFDAAVVSLTLCSVGDQAAVLAEIRRVLRPGGHLRFFEHVRAVTSGTRRVQRVLDATVWPLLCGGCHLGRDTVAAIRDAGFTVTALRTFTFPAPGPAGTCVLGTAEKPPAPAPPPERSGPPRPSGRGAG</sequence>
<dbReference type="EMBL" id="JAATEN010000007">
    <property type="protein sequence ID" value="NJQ01229.1"/>
    <property type="molecule type" value="Genomic_DNA"/>
</dbReference>
<keyword evidence="3" id="KW-0808">Transferase</keyword>